<dbReference type="PANTHER" id="PTHR30055">
    <property type="entry name" value="HTH-TYPE TRANSCRIPTIONAL REGULATOR RUTR"/>
    <property type="match status" value="1"/>
</dbReference>
<accession>A0ABQ2HNA6</accession>
<reference evidence="8" key="1">
    <citation type="journal article" date="2019" name="Int. J. Syst. Evol. Microbiol.">
        <title>The Global Catalogue of Microorganisms (GCM) 10K type strain sequencing project: providing services to taxonomists for standard genome sequencing and annotation.</title>
        <authorList>
            <consortium name="The Broad Institute Genomics Platform"/>
            <consortium name="The Broad Institute Genome Sequencing Center for Infectious Disease"/>
            <person name="Wu L."/>
            <person name="Ma J."/>
        </authorList>
    </citation>
    <scope>NUCLEOTIDE SEQUENCE [LARGE SCALE GENOMIC DNA]</scope>
    <source>
        <strain evidence="8">JCM 1365</strain>
    </source>
</reference>
<evidence type="ECO:0000313" key="7">
    <source>
        <dbReference type="EMBL" id="GGM86908.1"/>
    </source>
</evidence>
<comment type="caution">
    <text evidence="7">The sequence shown here is derived from an EMBL/GenBank/DDBJ whole genome shotgun (WGS) entry which is preliminary data.</text>
</comment>
<dbReference type="InterPro" id="IPR050109">
    <property type="entry name" value="HTH-type_TetR-like_transc_reg"/>
</dbReference>
<keyword evidence="1" id="KW-0805">Transcription regulation</keyword>
<evidence type="ECO:0000256" key="1">
    <source>
        <dbReference type="ARBA" id="ARBA00023015"/>
    </source>
</evidence>
<dbReference type="InterPro" id="IPR001647">
    <property type="entry name" value="HTH_TetR"/>
</dbReference>
<dbReference type="PROSITE" id="PS50977">
    <property type="entry name" value="HTH_TETR_2"/>
    <property type="match status" value="1"/>
</dbReference>
<organism evidence="7 8">
    <name type="scientific">Terrabacter tumescens</name>
    <dbReference type="NCBI Taxonomy" id="60443"/>
    <lineage>
        <taxon>Bacteria</taxon>
        <taxon>Bacillati</taxon>
        <taxon>Actinomycetota</taxon>
        <taxon>Actinomycetes</taxon>
        <taxon>Micrococcales</taxon>
        <taxon>Intrasporangiaceae</taxon>
        <taxon>Terrabacter</taxon>
    </lineage>
</organism>
<keyword evidence="8" id="KW-1185">Reference proteome</keyword>
<dbReference type="Gene3D" id="1.10.357.10">
    <property type="entry name" value="Tetracycline Repressor, domain 2"/>
    <property type="match status" value="1"/>
</dbReference>
<feature type="region of interest" description="Disordered" evidence="5">
    <location>
        <begin position="15"/>
        <end position="40"/>
    </location>
</feature>
<feature type="domain" description="HTH tetR-type" evidence="6">
    <location>
        <begin position="49"/>
        <end position="109"/>
    </location>
</feature>
<proteinExistence type="predicted"/>
<dbReference type="SUPFAM" id="SSF48498">
    <property type="entry name" value="Tetracyclin repressor-like, C-terminal domain"/>
    <property type="match status" value="1"/>
</dbReference>
<dbReference type="Pfam" id="PF00440">
    <property type="entry name" value="TetR_N"/>
    <property type="match status" value="1"/>
</dbReference>
<dbReference type="SUPFAM" id="SSF46689">
    <property type="entry name" value="Homeodomain-like"/>
    <property type="match status" value="1"/>
</dbReference>
<dbReference type="InterPro" id="IPR009057">
    <property type="entry name" value="Homeodomain-like_sf"/>
</dbReference>
<evidence type="ECO:0000256" key="2">
    <source>
        <dbReference type="ARBA" id="ARBA00023125"/>
    </source>
</evidence>
<sequence length="274" mass="29255">MLTFIVRLWHAGDMEQEASTQPSTQASTQASTIGGEAGRPLGKRATKRLAVEADILRVAREHLATDGAAALSLRAVARDLGMVSSGIYRYVESRDELLTRLIIDSYWSLASAVRAAHDAVPVDEFDARWDALGRALRAWALEHPHDFALIYGSPVPDYEAPAERTEEAGTAVIALLVGLLEDVRRAGRLPDPDRLGLVAARADGGVGELLESPLFASTGLHAVELAQGIAAWTLLLGAVTSEVFAQLGPLPDGEALFDCLLSVSRRCVIEPAGD</sequence>
<dbReference type="Proteomes" id="UP000623461">
    <property type="component" value="Unassembled WGS sequence"/>
</dbReference>
<dbReference type="Pfam" id="PF13305">
    <property type="entry name" value="TetR_C_33"/>
    <property type="match status" value="1"/>
</dbReference>
<name>A0ABQ2HNA6_9MICO</name>
<dbReference type="InterPro" id="IPR036271">
    <property type="entry name" value="Tet_transcr_reg_TetR-rel_C_sf"/>
</dbReference>
<evidence type="ECO:0000256" key="3">
    <source>
        <dbReference type="ARBA" id="ARBA00023163"/>
    </source>
</evidence>
<keyword evidence="3" id="KW-0804">Transcription</keyword>
<evidence type="ECO:0000259" key="6">
    <source>
        <dbReference type="PROSITE" id="PS50977"/>
    </source>
</evidence>
<evidence type="ECO:0000256" key="5">
    <source>
        <dbReference type="SAM" id="MobiDB-lite"/>
    </source>
</evidence>
<gene>
    <name evidence="7" type="ORF">GCM10009721_09680</name>
</gene>
<dbReference type="EMBL" id="BMNZ01000002">
    <property type="protein sequence ID" value="GGM86908.1"/>
    <property type="molecule type" value="Genomic_DNA"/>
</dbReference>
<feature type="DNA-binding region" description="H-T-H motif" evidence="4">
    <location>
        <begin position="72"/>
        <end position="91"/>
    </location>
</feature>
<dbReference type="InterPro" id="IPR025996">
    <property type="entry name" value="MT1864/Rv1816-like_C"/>
</dbReference>
<keyword evidence="2 4" id="KW-0238">DNA-binding</keyword>
<evidence type="ECO:0000313" key="8">
    <source>
        <dbReference type="Proteomes" id="UP000623461"/>
    </source>
</evidence>
<feature type="compositionally biased region" description="Polar residues" evidence="5">
    <location>
        <begin position="17"/>
        <end position="32"/>
    </location>
</feature>
<dbReference type="PANTHER" id="PTHR30055:SF243">
    <property type="entry name" value="HTH-TYPE TRANSCRIPTIONAL REGULATOR RV1816"/>
    <property type="match status" value="1"/>
</dbReference>
<protein>
    <submittedName>
        <fullName evidence="7">TetR family transcriptional regulator</fullName>
    </submittedName>
</protein>
<evidence type="ECO:0000256" key="4">
    <source>
        <dbReference type="PROSITE-ProRule" id="PRU00335"/>
    </source>
</evidence>